<evidence type="ECO:0000313" key="3">
    <source>
        <dbReference type="EnsemblMetazoa" id="AFUN011421-PA"/>
    </source>
</evidence>
<dbReference type="STRING" id="62324.A0A182RYP3"/>
<feature type="domain" description="MADF" evidence="2">
    <location>
        <begin position="12"/>
        <end position="106"/>
    </location>
</feature>
<organism evidence="3">
    <name type="scientific">Anopheles funestus</name>
    <name type="common">African malaria mosquito</name>
    <dbReference type="NCBI Taxonomy" id="62324"/>
    <lineage>
        <taxon>Eukaryota</taxon>
        <taxon>Metazoa</taxon>
        <taxon>Ecdysozoa</taxon>
        <taxon>Arthropoda</taxon>
        <taxon>Hexapoda</taxon>
        <taxon>Insecta</taxon>
        <taxon>Pterygota</taxon>
        <taxon>Neoptera</taxon>
        <taxon>Endopterygota</taxon>
        <taxon>Diptera</taxon>
        <taxon>Nematocera</taxon>
        <taxon>Culicoidea</taxon>
        <taxon>Culicidae</taxon>
        <taxon>Anophelinae</taxon>
        <taxon>Anopheles</taxon>
    </lineage>
</organism>
<dbReference type="PANTHER" id="PTHR21505">
    <property type="entry name" value="MADF DOMAIN-CONTAINING PROTEIN-RELATED"/>
    <property type="match status" value="1"/>
</dbReference>
<dbReference type="VEuPathDB" id="VectorBase:AFUN011421"/>
<dbReference type="Pfam" id="PF10545">
    <property type="entry name" value="MADF_DNA_bdg"/>
    <property type="match status" value="1"/>
</dbReference>
<dbReference type="SMART" id="SM00595">
    <property type="entry name" value="MADF"/>
    <property type="match status" value="1"/>
</dbReference>
<dbReference type="PANTHER" id="PTHR21505:SF12">
    <property type="entry name" value="MADF DOMAIN-CONTAINING PROTEIN-RELATED"/>
    <property type="match status" value="1"/>
</dbReference>
<dbReference type="AlphaFoldDB" id="A0A182RYP3"/>
<dbReference type="EnsemblMetazoa" id="AFUN011421-RA">
    <property type="protein sequence ID" value="AFUN011421-PA"/>
    <property type="gene ID" value="AFUN011421"/>
</dbReference>
<name>A0A182RYP3_ANOFN</name>
<feature type="region of interest" description="Disordered" evidence="1">
    <location>
        <begin position="303"/>
        <end position="325"/>
    </location>
</feature>
<dbReference type="InterPro" id="IPR006578">
    <property type="entry name" value="MADF-dom"/>
</dbReference>
<sequence length="325" mass="37799">MSVEWKRDSTEVLIQAYKKHPVLYDMRHPRYYNKTVRGKALVEIVDKVQHLRPDTTMKDVVRKIQTLRTQFGQELTKARRHTLNGSVYHPTVWWYQGLSFLQNHIKHRSFDPNPGMGDMDSWKSEPDDNSSFKVSIVRNGTSESPNNLDYENSTDELEYETEVHYEINSVDMKDIKTVELKPIIPSSSLAKKRESRYEDREDRKIVRTSQIVRNDHIERSHSPVAEQDQSSEQSATLMELKTVNSFPGNELMPSSATTSERHSSLGNFVGSQMGSIKDDYLYYETQMEILNIMNRGILRQLALDKKNGKTDQESSKDREKKKNHE</sequence>
<dbReference type="PROSITE" id="PS51029">
    <property type="entry name" value="MADF"/>
    <property type="match status" value="1"/>
</dbReference>
<dbReference type="VEuPathDB" id="VectorBase:AFUN2_005427"/>
<protein>
    <submittedName>
        <fullName evidence="3">MADF domain-containing protein</fullName>
    </submittedName>
</protein>
<proteinExistence type="predicted"/>
<accession>A0A182RYP3</accession>
<reference evidence="3" key="1">
    <citation type="submission" date="2020-05" db="UniProtKB">
        <authorList>
            <consortium name="EnsemblMetazoa"/>
        </authorList>
    </citation>
    <scope>IDENTIFICATION</scope>
    <source>
        <strain evidence="3">FUMOZ</strain>
    </source>
</reference>
<evidence type="ECO:0000256" key="1">
    <source>
        <dbReference type="SAM" id="MobiDB-lite"/>
    </source>
</evidence>
<evidence type="ECO:0000259" key="2">
    <source>
        <dbReference type="PROSITE" id="PS51029"/>
    </source>
</evidence>